<dbReference type="PANTHER" id="PTHR11567:SF195">
    <property type="entry name" value="ACID PHOSPHATASE, PUTATIVE (AFU_ORTHOLOGUE AFUA_3G14570)-RELATED"/>
    <property type="match status" value="1"/>
</dbReference>
<organism evidence="2 3">
    <name type="scientific">Basidiobolus ranarum</name>
    <dbReference type="NCBI Taxonomy" id="34480"/>
    <lineage>
        <taxon>Eukaryota</taxon>
        <taxon>Fungi</taxon>
        <taxon>Fungi incertae sedis</taxon>
        <taxon>Zoopagomycota</taxon>
        <taxon>Entomophthoromycotina</taxon>
        <taxon>Basidiobolomycetes</taxon>
        <taxon>Basidiobolales</taxon>
        <taxon>Basidiobolaceae</taxon>
        <taxon>Basidiobolus</taxon>
    </lineage>
</organism>
<proteinExistence type="inferred from homology"/>
<evidence type="ECO:0008006" key="4">
    <source>
        <dbReference type="Google" id="ProtNLM"/>
    </source>
</evidence>
<feature type="non-terminal residue" evidence="2">
    <location>
        <position position="1"/>
    </location>
</feature>
<comment type="similarity">
    <text evidence="1">Belongs to the histidine acid phosphatase family.</text>
</comment>
<dbReference type="InterPro" id="IPR050645">
    <property type="entry name" value="Histidine_acid_phosphatase"/>
</dbReference>
<dbReference type="InterPro" id="IPR000560">
    <property type="entry name" value="His_Pase_clade-2"/>
</dbReference>
<comment type="caution">
    <text evidence="2">The sequence shown here is derived from an EMBL/GenBank/DDBJ whole genome shotgun (WGS) entry which is preliminary data.</text>
</comment>
<dbReference type="Proteomes" id="UP001479436">
    <property type="component" value="Unassembled WGS sequence"/>
</dbReference>
<dbReference type="SUPFAM" id="SSF53254">
    <property type="entry name" value="Phosphoglycerate mutase-like"/>
    <property type="match status" value="1"/>
</dbReference>
<dbReference type="PANTHER" id="PTHR11567">
    <property type="entry name" value="ACID PHOSPHATASE-RELATED"/>
    <property type="match status" value="1"/>
</dbReference>
<reference evidence="2 3" key="1">
    <citation type="submission" date="2023-04" db="EMBL/GenBank/DDBJ databases">
        <title>Genome of Basidiobolus ranarum AG-B5.</title>
        <authorList>
            <person name="Stajich J.E."/>
            <person name="Carter-House D."/>
            <person name="Gryganskyi A."/>
        </authorList>
    </citation>
    <scope>NUCLEOTIDE SEQUENCE [LARGE SCALE GENOMIC DNA]</scope>
    <source>
        <strain evidence="2 3">AG-B5</strain>
    </source>
</reference>
<name>A0ABR2VJX0_9FUNG</name>
<evidence type="ECO:0000313" key="2">
    <source>
        <dbReference type="EMBL" id="KAK9667444.1"/>
    </source>
</evidence>
<gene>
    <name evidence="2" type="ORF">K7432_017858</name>
</gene>
<dbReference type="Gene3D" id="3.40.50.1240">
    <property type="entry name" value="Phosphoglycerate mutase-like"/>
    <property type="match status" value="1"/>
</dbReference>
<keyword evidence="3" id="KW-1185">Reference proteome</keyword>
<dbReference type="InterPro" id="IPR029033">
    <property type="entry name" value="His_PPase_superfam"/>
</dbReference>
<protein>
    <recommendedName>
        <fullName evidence="4">Histidine acid phosphatase</fullName>
    </recommendedName>
</protein>
<sequence>SDHTIAEYYEVPKEEASLEYVAIIIRHTARAPANILPHEDVEWNCDDIEQYLYVQNQFRIIPSIKNEVTNPADNPFLSRYWRGNCQSGQITSLGLKQAIQFGRDIWKVYGEKLEFLPNHYDNKAIYIQTSTSTRTRDVAGGLVAGLYPTSVPSDVVIYQQPAEVDLVEPGFSCNKYQSLLAEAKTTPIWQEHLNRLKALQDRLEAILDTKGMPDWSSWYDHYFDVFRTRQCHGFPLPCKISDKKICATQSDADLVYATSNWKYNYLWRQQPNATYMTSLRMGPWLNILKQSFIDAIEEIAKF</sequence>
<dbReference type="Pfam" id="PF00328">
    <property type="entry name" value="His_Phos_2"/>
    <property type="match status" value="1"/>
</dbReference>
<evidence type="ECO:0000313" key="3">
    <source>
        <dbReference type="Proteomes" id="UP001479436"/>
    </source>
</evidence>
<accession>A0ABR2VJX0</accession>
<dbReference type="EMBL" id="JASJQH010011388">
    <property type="protein sequence ID" value="KAK9667444.1"/>
    <property type="molecule type" value="Genomic_DNA"/>
</dbReference>
<evidence type="ECO:0000256" key="1">
    <source>
        <dbReference type="ARBA" id="ARBA00005375"/>
    </source>
</evidence>